<evidence type="ECO:0000256" key="1">
    <source>
        <dbReference type="SAM" id="MobiDB-lite"/>
    </source>
</evidence>
<feature type="region of interest" description="Disordered" evidence="1">
    <location>
        <begin position="1"/>
        <end position="20"/>
    </location>
</feature>
<protein>
    <submittedName>
        <fullName evidence="2">Uncharacterized protein</fullName>
    </submittedName>
</protein>
<evidence type="ECO:0000313" key="3">
    <source>
        <dbReference type="Proteomes" id="UP000887013"/>
    </source>
</evidence>
<accession>A0A8X6TBG9</accession>
<reference evidence="2" key="1">
    <citation type="submission" date="2020-08" db="EMBL/GenBank/DDBJ databases">
        <title>Multicomponent nature underlies the extraordinary mechanical properties of spider dragline silk.</title>
        <authorList>
            <person name="Kono N."/>
            <person name="Nakamura H."/>
            <person name="Mori M."/>
            <person name="Yoshida Y."/>
            <person name="Ohtoshi R."/>
            <person name="Malay A.D."/>
            <person name="Moran D.A.P."/>
            <person name="Tomita M."/>
            <person name="Numata K."/>
            <person name="Arakawa K."/>
        </authorList>
    </citation>
    <scope>NUCLEOTIDE SEQUENCE</scope>
</reference>
<dbReference type="AlphaFoldDB" id="A0A8X6TBG9"/>
<proteinExistence type="predicted"/>
<sequence>MDPDVFSLPKRSAGEKNLVPPPKQLKLEDLSMWRKLPYDNKYPIHNRTNKDTEFFTSELGKSLYEQYPGKEFELTSDKKHSIPLPTYISFHDPYLKKYFDSLPSFKRLVNKGLITPDGKVKVNLPEFNRYRMYLHHIWIMHMNHLRSNHQIEEQKRLQCLLEAVKKENSLCMEIVEEKDDINADVVMKDLAAKLEHKAEDITEHEKNPLVQSLIDWHSYQNRLQKTESKPNNGLLHSYKVDYRIAKCKKTHTILKELMLPVAVTMANIMKYFQNENFGRYAWIQDSFISSAPSDFISAEENLIYLSCDKEANPLGETSRKQQELLQSSDEAPRKRSRKTANPCREQTESTQEDVEQK</sequence>
<keyword evidence="3" id="KW-1185">Reference proteome</keyword>
<name>A0A8X6TBG9_NEPPI</name>
<dbReference type="EMBL" id="BMAW01099502">
    <property type="protein sequence ID" value="GFS90358.1"/>
    <property type="molecule type" value="Genomic_DNA"/>
</dbReference>
<gene>
    <name evidence="2" type="primary">AVEN_197903_1</name>
    <name evidence="2" type="ORF">NPIL_474621</name>
</gene>
<dbReference type="Proteomes" id="UP000887013">
    <property type="component" value="Unassembled WGS sequence"/>
</dbReference>
<evidence type="ECO:0000313" key="2">
    <source>
        <dbReference type="EMBL" id="GFS90358.1"/>
    </source>
</evidence>
<dbReference type="OrthoDB" id="8197715at2759"/>
<feature type="region of interest" description="Disordered" evidence="1">
    <location>
        <begin position="314"/>
        <end position="357"/>
    </location>
</feature>
<comment type="caution">
    <text evidence="2">The sequence shown here is derived from an EMBL/GenBank/DDBJ whole genome shotgun (WGS) entry which is preliminary data.</text>
</comment>
<organism evidence="2 3">
    <name type="scientific">Nephila pilipes</name>
    <name type="common">Giant wood spider</name>
    <name type="synonym">Nephila maculata</name>
    <dbReference type="NCBI Taxonomy" id="299642"/>
    <lineage>
        <taxon>Eukaryota</taxon>
        <taxon>Metazoa</taxon>
        <taxon>Ecdysozoa</taxon>
        <taxon>Arthropoda</taxon>
        <taxon>Chelicerata</taxon>
        <taxon>Arachnida</taxon>
        <taxon>Araneae</taxon>
        <taxon>Araneomorphae</taxon>
        <taxon>Entelegynae</taxon>
        <taxon>Araneoidea</taxon>
        <taxon>Nephilidae</taxon>
        <taxon>Nephila</taxon>
    </lineage>
</organism>